<keyword evidence="5" id="KW-0520">NAD</keyword>
<comment type="cofactor">
    <cofactor evidence="1 6">
        <name>FAD</name>
        <dbReference type="ChEBI" id="CHEBI:57692"/>
    </cofactor>
</comment>
<proteinExistence type="inferred from homology"/>
<dbReference type="Pfam" id="PF00732">
    <property type="entry name" value="GMC_oxred_N"/>
    <property type="match status" value="1"/>
</dbReference>
<dbReference type="PANTHER" id="PTHR11552">
    <property type="entry name" value="GLUCOSE-METHANOL-CHOLINE GMC OXIDOREDUCTASE"/>
    <property type="match status" value="1"/>
</dbReference>
<dbReference type="GO" id="GO:0050660">
    <property type="term" value="F:flavin adenine dinucleotide binding"/>
    <property type="evidence" value="ECO:0007669"/>
    <property type="project" value="InterPro"/>
</dbReference>
<dbReference type="InterPro" id="IPR007867">
    <property type="entry name" value="GMC_OxRtase_C"/>
</dbReference>
<dbReference type="SUPFAM" id="SSF54373">
    <property type="entry name" value="FAD-linked reductases, C-terminal domain"/>
    <property type="match status" value="1"/>
</dbReference>
<evidence type="ECO:0000313" key="9">
    <source>
        <dbReference type="Proteomes" id="UP000268684"/>
    </source>
</evidence>
<dbReference type="PIRSF" id="PIRSF000137">
    <property type="entry name" value="Alcohol_oxidase"/>
    <property type="match status" value="1"/>
</dbReference>
<feature type="domain" description="Glucose-methanol-choline oxidoreductase N-terminal" evidence="7">
    <location>
        <begin position="261"/>
        <end position="275"/>
    </location>
</feature>
<dbReference type="Gene3D" id="3.50.50.60">
    <property type="entry name" value="FAD/NAD(P)-binding domain"/>
    <property type="match status" value="1"/>
</dbReference>
<dbReference type="InterPro" id="IPR012132">
    <property type="entry name" value="GMC_OxRdtase"/>
</dbReference>
<keyword evidence="9" id="KW-1185">Reference proteome</keyword>
<dbReference type="InterPro" id="IPR036188">
    <property type="entry name" value="FAD/NAD-bd_sf"/>
</dbReference>
<evidence type="ECO:0000256" key="6">
    <source>
        <dbReference type="PIRSR" id="PIRSR000137-2"/>
    </source>
</evidence>
<protein>
    <submittedName>
        <fullName evidence="8">Choline dehydrogenase,choline dehydrogenase,Uncharacterized protein conserved in bacteria,choline dehydrogenase,GMC oxidoreductase</fullName>
    </submittedName>
</protein>
<evidence type="ECO:0000256" key="2">
    <source>
        <dbReference type="ARBA" id="ARBA00010790"/>
    </source>
</evidence>
<evidence type="ECO:0000256" key="4">
    <source>
        <dbReference type="ARBA" id="ARBA00022827"/>
    </source>
</evidence>
<name>A0AAJ5NK38_9BURK</name>
<comment type="similarity">
    <text evidence="2">Belongs to the GMC oxidoreductase family.</text>
</comment>
<dbReference type="PANTHER" id="PTHR11552:SF147">
    <property type="entry name" value="CHOLINE DEHYDROGENASE, MITOCHONDRIAL"/>
    <property type="match status" value="1"/>
</dbReference>
<evidence type="ECO:0000313" key="8">
    <source>
        <dbReference type="EMBL" id="VBB16466.1"/>
    </source>
</evidence>
<dbReference type="EMBL" id="LR025744">
    <property type="protein sequence ID" value="VBB16466.1"/>
    <property type="molecule type" value="Genomic_DNA"/>
</dbReference>
<evidence type="ECO:0000259" key="7">
    <source>
        <dbReference type="PROSITE" id="PS00624"/>
    </source>
</evidence>
<feature type="binding site" evidence="6">
    <location>
        <position position="223"/>
    </location>
    <ligand>
        <name>FAD</name>
        <dbReference type="ChEBI" id="CHEBI:57692"/>
    </ligand>
</feature>
<evidence type="ECO:0000256" key="3">
    <source>
        <dbReference type="ARBA" id="ARBA00022630"/>
    </source>
</evidence>
<dbReference type="Gene3D" id="3.30.560.10">
    <property type="entry name" value="Glucose Oxidase, domain 3"/>
    <property type="match status" value="1"/>
</dbReference>
<dbReference type="RefSeq" id="WP_122172686.1">
    <property type="nucleotide sequence ID" value="NZ_LR025744.1"/>
</dbReference>
<sequence length="558" mass="60574">MKSDQAREVDFIVVGAGAAGSVVAARLTENRDISVLLLEAGSADRLGITRIPASLLHTVGKPKYDWCYRSEPDPTRDGFSELWPRGRTFGGSTAINGMVFIRGTAADYDTWAGLGNAGWDWQSVLPLFQRMETADEGTGRLRGHQGPLRVSALRWRHPLSRKFIDSAVATGIAYSDDLNGSEHEGVGWSDGSINQGRRHTAYDAYIAPNLERPNLTVWGEVLVERVVIENGRATGVVVQRSRQKDQRTTLRARRGVILCAGAINSPQLLMLSGIGPAEELARAGVRTLVDSPEVGRNLMEHPGLYVQAEMNVPTINRYATRWQIPVQVSRWLLFKSGPLSASAAQVLAFCRSHPGVTEADLQILFFAYGSKIQGTRRVIPRRNLVTLLVNINHPASRGYLSLRSADPAAPLAIHPQLLSDPRDLEALLRGLAMLRRIASTPPFSNDLVSFPDLPPVDAGRDAEIAYVRGATRPFYHPAGTCRMGSDATSVVTPDLRVRGVDGLWVADASVFPRMVAGNINATTLMVGEKASDLIRAYLSARPEPDASHAAHPGSAVPA</sequence>
<dbReference type="GeneID" id="71059089"/>
<evidence type="ECO:0000256" key="5">
    <source>
        <dbReference type="ARBA" id="ARBA00023027"/>
    </source>
</evidence>
<dbReference type="SUPFAM" id="SSF51905">
    <property type="entry name" value="FAD/NAD(P)-binding domain"/>
    <property type="match status" value="1"/>
</dbReference>
<reference evidence="8 9" key="1">
    <citation type="submission" date="2017-11" db="EMBL/GenBank/DDBJ databases">
        <authorList>
            <person name="Seth-Smith MB H."/>
        </authorList>
    </citation>
    <scope>NUCLEOTIDE SEQUENCE [LARGE SCALE GENOMIC DNA]</scope>
    <source>
        <strain evidence="8">E</strain>
    </source>
</reference>
<dbReference type="GO" id="GO:0016614">
    <property type="term" value="F:oxidoreductase activity, acting on CH-OH group of donors"/>
    <property type="evidence" value="ECO:0007669"/>
    <property type="project" value="InterPro"/>
</dbReference>
<evidence type="ECO:0000256" key="1">
    <source>
        <dbReference type="ARBA" id="ARBA00001974"/>
    </source>
</evidence>
<feature type="binding site" evidence="6">
    <location>
        <begin position="96"/>
        <end position="99"/>
    </location>
    <ligand>
        <name>FAD</name>
        <dbReference type="ChEBI" id="CHEBI:57692"/>
    </ligand>
</feature>
<organism evidence="8 9">
    <name type="scientific">Burkholderia stabilis</name>
    <dbReference type="NCBI Taxonomy" id="95485"/>
    <lineage>
        <taxon>Bacteria</taxon>
        <taxon>Pseudomonadati</taxon>
        <taxon>Pseudomonadota</taxon>
        <taxon>Betaproteobacteria</taxon>
        <taxon>Burkholderiales</taxon>
        <taxon>Burkholderiaceae</taxon>
        <taxon>Burkholderia</taxon>
        <taxon>Burkholderia cepacia complex</taxon>
    </lineage>
</organism>
<keyword evidence="3" id="KW-0285">Flavoprotein</keyword>
<dbReference type="AlphaFoldDB" id="A0AAJ5NK38"/>
<dbReference type="Pfam" id="PF05199">
    <property type="entry name" value="GMC_oxred_C"/>
    <property type="match status" value="1"/>
</dbReference>
<dbReference type="Proteomes" id="UP000268684">
    <property type="component" value="Chromosome III"/>
</dbReference>
<gene>
    <name evidence="8" type="ORF">BSTAB16_6671</name>
</gene>
<keyword evidence="4 6" id="KW-0274">FAD</keyword>
<dbReference type="PROSITE" id="PS00624">
    <property type="entry name" value="GMC_OXRED_2"/>
    <property type="match status" value="1"/>
</dbReference>
<accession>A0AAJ5NK38</accession>
<dbReference type="InterPro" id="IPR000172">
    <property type="entry name" value="GMC_OxRdtase_N"/>
</dbReference>